<dbReference type="Pfam" id="PF05016">
    <property type="entry name" value="ParE_toxin"/>
    <property type="match status" value="1"/>
</dbReference>
<dbReference type="Gene3D" id="3.30.2310.20">
    <property type="entry name" value="RelE-like"/>
    <property type="match status" value="1"/>
</dbReference>
<dbReference type="InterPro" id="IPR007712">
    <property type="entry name" value="RelE/ParE_toxin"/>
</dbReference>
<gene>
    <name evidence="2" type="ORF">CWR43_09425</name>
</gene>
<evidence type="ECO:0008006" key="4">
    <source>
        <dbReference type="Google" id="ProtNLM"/>
    </source>
</evidence>
<comment type="caution">
    <text evidence="2">The sequence shown here is derived from an EMBL/GenBank/DDBJ whole genome shotgun (WGS) entry which is preliminary data.</text>
</comment>
<reference evidence="2 3" key="1">
    <citation type="submission" date="2017-11" db="EMBL/GenBank/DDBJ databases">
        <authorList>
            <person name="Han C.G."/>
        </authorList>
    </citation>
    <scope>NUCLEOTIDE SEQUENCE [LARGE SCALE GENOMIC DNA]</scope>
    <source>
        <strain evidence="2 3">HCNT1</strain>
    </source>
</reference>
<evidence type="ECO:0000313" key="3">
    <source>
        <dbReference type="Proteomes" id="UP000232164"/>
    </source>
</evidence>
<dbReference type="AlphaFoldDB" id="A0A2N0DCM4"/>
<keyword evidence="1" id="KW-1277">Toxin-antitoxin system</keyword>
<dbReference type="RefSeq" id="WP_100770900.1">
    <property type="nucleotide sequence ID" value="NZ_PIQN01000006.1"/>
</dbReference>
<sequence length="54" mass="5918">MAYRVIYHPKTEAELDKLYADIAVEAGTRIAADFVEGVITFIEALGTFPERGTG</sequence>
<dbReference type="EMBL" id="PIQN01000006">
    <property type="protein sequence ID" value="PKA43832.1"/>
    <property type="molecule type" value="Genomic_DNA"/>
</dbReference>
<evidence type="ECO:0000313" key="2">
    <source>
        <dbReference type="EMBL" id="PKA43832.1"/>
    </source>
</evidence>
<dbReference type="InterPro" id="IPR035093">
    <property type="entry name" value="RelE/ParE_toxin_dom_sf"/>
</dbReference>
<reference evidence="2 3" key="2">
    <citation type="submission" date="2017-12" db="EMBL/GenBank/DDBJ databases">
        <title>Genome sequence of Rhizobium sullae HCNT1 isolated from Sulla coronaria nodules and featuring peculiar denitrification phenotypes.</title>
        <authorList>
            <person name="De Diego-Diaz B."/>
            <person name="Treu L."/>
            <person name="Campanaro S."/>
            <person name="Da Silva Duarte V."/>
            <person name="Basaglia M."/>
            <person name="Favaro L."/>
            <person name="Casella S."/>
            <person name="Squartini A."/>
        </authorList>
    </citation>
    <scope>NUCLEOTIDE SEQUENCE [LARGE SCALE GENOMIC DNA]</scope>
    <source>
        <strain evidence="2 3">HCNT1</strain>
    </source>
</reference>
<dbReference type="STRING" id="1041146.GCA_000427985_06495"/>
<organism evidence="2 3">
    <name type="scientific">Rhizobium sullae</name>
    <name type="common">Rhizobium hedysari</name>
    <dbReference type="NCBI Taxonomy" id="50338"/>
    <lineage>
        <taxon>Bacteria</taxon>
        <taxon>Pseudomonadati</taxon>
        <taxon>Pseudomonadota</taxon>
        <taxon>Alphaproteobacteria</taxon>
        <taxon>Hyphomicrobiales</taxon>
        <taxon>Rhizobiaceae</taxon>
        <taxon>Rhizobium/Agrobacterium group</taxon>
        <taxon>Rhizobium</taxon>
    </lineage>
</organism>
<dbReference type="Proteomes" id="UP000232164">
    <property type="component" value="Unassembled WGS sequence"/>
</dbReference>
<proteinExistence type="predicted"/>
<accession>A0A2N0DCM4</accession>
<evidence type="ECO:0000256" key="1">
    <source>
        <dbReference type="ARBA" id="ARBA00022649"/>
    </source>
</evidence>
<protein>
    <recommendedName>
        <fullName evidence="4">Type II toxin-antitoxin system RelE/ParE family toxin</fullName>
    </recommendedName>
</protein>
<name>A0A2N0DCM4_RHISU</name>